<dbReference type="InterPro" id="IPR002734">
    <property type="entry name" value="RibDG_C"/>
</dbReference>
<sequence length="186" mass="20250">MGKLIVIEFVSLDMVIEDPDGADGTPWGGWAFRYGPESVAGDKFALGELLDTGAMLLGRATWQRFSRIWPGRDDEFSRKMNAIPKLVASRSPDGVEAWNNSSLLRGDLIEEVAARKPARDIVVAGSGSVVAALRAHDLVDQYRLLVFPTVLGRGRRLFDQPIGLALESAERVGQAVRLVYGRDAAA</sequence>
<comment type="caution">
    <text evidence="2">The sequence shown here is derived from an EMBL/GenBank/DDBJ whole genome shotgun (WGS) entry which is preliminary data.</text>
</comment>
<gene>
    <name evidence="2" type="ORF">HD596_007220</name>
</gene>
<evidence type="ECO:0000259" key="1">
    <source>
        <dbReference type="Pfam" id="PF01872"/>
    </source>
</evidence>
<dbReference type="InterPro" id="IPR024072">
    <property type="entry name" value="DHFR-like_dom_sf"/>
</dbReference>
<accession>A0A7W9LE55</accession>
<reference evidence="2 3" key="1">
    <citation type="submission" date="2020-08" db="EMBL/GenBank/DDBJ databases">
        <title>Sequencing the genomes of 1000 actinobacteria strains.</title>
        <authorList>
            <person name="Klenk H.-P."/>
        </authorList>
    </citation>
    <scope>NUCLEOTIDE SEQUENCE [LARGE SCALE GENOMIC DNA]</scope>
    <source>
        <strain evidence="2 3">DSM 45507</strain>
    </source>
</reference>
<dbReference type="SUPFAM" id="SSF53597">
    <property type="entry name" value="Dihydrofolate reductase-like"/>
    <property type="match status" value="1"/>
</dbReference>
<feature type="domain" description="Bacterial bifunctional deaminase-reductase C-terminal" evidence="1">
    <location>
        <begin position="3"/>
        <end position="174"/>
    </location>
</feature>
<dbReference type="EMBL" id="JACHMB010000001">
    <property type="protein sequence ID" value="MBB5780464.1"/>
    <property type="molecule type" value="Genomic_DNA"/>
</dbReference>
<dbReference type="Gene3D" id="3.40.430.10">
    <property type="entry name" value="Dihydrofolate Reductase, subunit A"/>
    <property type="match status" value="1"/>
</dbReference>
<dbReference type="Proteomes" id="UP000579153">
    <property type="component" value="Unassembled WGS sequence"/>
</dbReference>
<evidence type="ECO:0000313" key="3">
    <source>
        <dbReference type="Proteomes" id="UP000579153"/>
    </source>
</evidence>
<dbReference type="RefSeq" id="WP_185073924.1">
    <property type="nucleotide sequence ID" value="NZ_JACHMB010000001.1"/>
</dbReference>
<keyword evidence="3" id="KW-1185">Reference proteome</keyword>
<dbReference type="GO" id="GO:0008703">
    <property type="term" value="F:5-amino-6-(5-phosphoribosylamino)uracil reductase activity"/>
    <property type="evidence" value="ECO:0007669"/>
    <property type="project" value="InterPro"/>
</dbReference>
<dbReference type="GO" id="GO:0009231">
    <property type="term" value="P:riboflavin biosynthetic process"/>
    <property type="evidence" value="ECO:0007669"/>
    <property type="project" value="InterPro"/>
</dbReference>
<proteinExistence type="predicted"/>
<organism evidence="2 3">
    <name type="scientific">Nonomuraea jabiensis</name>
    <dbReference type="NCBI Taxonomy" id="882448"/>
    <lineage>
        <taxon>Bacteria</taxon>
        <taxon>Bacillati</taxon>
        <taxon>Actinomycetota</taxon>
        <taxon>Actinomycetes</taxon>
        <taxon>Streptosporangiales</taxon>
        <taxon>Streptosporangiaceae</taxon>
        <taxon>Nonomuraea</taxon>
    </lineage>
</organism>
<dbReference type="AlphaFoldDB" id="A0A7W9LE55"/>
<evidence type="ECO:0000313" key="2">
    <source>
        <dbReference type="EMBL" id="MBB5780464.1"/>
    </source>
</evidence>
<name>A0A7W9LE55_9ACTN</name>
<dbReference type="Pfam" id="PF01872">
    <property type="entry name" value="RibD_C"/>
    <property type="match status" value="1"/>
</dbReference>
<protein>
    <submittedName>
        <fullName evidence="2">Dihydrofolate reductase</fullName>
    </submittedName>
</protein>